<evidence type="ECO:0000313" key="1">
    <source>
        <dbReference type="EMBL" id="EAR27000.1"/>
    </source>
</evidence>
<dbReference type="InterPro" id="IPR009962">
    <property type="entry name" value="DUF1488"/>
</dbReference>
<dbReference type="eggNOG" id="ENOG50331AY">
    <property type="taxonomic scope" value="Bacteria"/>
</dbReference>
<keyword evidence="2" id="KW-1185">Reference proteome</keyword>
<dbReference type="EMBL" id="AAOH01000007">
    <property type="protein sequence ID" value="EAR27000.1"/>
    <property type="molecule type" value="Genomic_DNA"/>
</dbReference>
<protein>
    <submittedName>
        <fullName evidence="1">Uncharacterized protein</fullName>
    </submittedName>
</protein>
<dbReference type="InterPro" id="IPR036692">
    <property type="entry name" value="Shew3726-like_sf"/>
</dbReference>
<dbReference type="STRING" id="87626.PTD2_05000"/>
<proteinExistence type="predicted"/>
<sequence>MNQAVLFNDDVSFDAQLQQLTFSAMANGQLIQCVIELTNFKLANKNEALVYFQLYKFDYEELAEQLIEDEEYDDNGLIVITQEF</sequence>
<dbReference type="RefSeq" id="WP_009838863.1">
    <property type="nucleotide sequence ID" value="NZ_AAOH01000007.1"/>
</dbReference>
<accession>A4CDF8</accession>
<dbReference type="SUPFAM" id="SSF160272">
    <property type="entry name" value="Shew3726-like"/>
    <property type="match status" value="1"/>
</dbReference>
<dbReference type="Gene3D" id="3.30.160.140">
    <property type="entry name" value="Shew3726-like"/>
    <property type="match status" value="1"/>
</dbReference>
<dbReference type="Proteomes" id="UP000006201">
    <property type="component" value="Unassembled WGS sequence"/>
</dbReference>
<reference evidence="1 2" key="1">
    <citation type="submission" date="2006-02" db="EMBL/GenBank/DDBJ databases">
        <authorList>
            <person name="Moran M.A."/>
            <person name="Kjelleberg S."/>
            <person name="Egan S."/>
            <person name="Saunders N."/>
            <person name="Thomas T."/>
            <person name="Ferriera S."/>
            <person name="Johnson J."/>
            <person name="Kravitz S."/>
            <person name="Halpern A."/>
            <person name="Remington K."/>
            <person name="Beeson K."/>
            <person name="Tran B."/>
            <person name="Rogers Y.-H."/>
            <person name="Friedman R."/>
            <person name="Venter J.C."/>
        </authorList>
    </citation>
    <scope>NUCLEOTIDE SEQUENCE [LARGE SCALE GENOMIC DNA]</scope>
    <source>
        <strain evidence="1 2">D2</strain>
    </source>
</reference>
<dbReference type="HOGENOM" id="CLU_190004_0_0_6"/>
<dbReference type="Pfam" id="PF07369">
    <property type="entry name" value="DUF1488"/>
    <property type="match status" value="1"/>
</dbReference>
<gene>
    <name evidence="1" type="ORF">PTD2_05000</name>
</gene>
<dbReference type="OrthoDB" id="6465020at2"/>
<name>A4CDF8_9GAMM</name>
<evidence type="ECO:0000313" key="2">
    <source>
        <dbReference type="Proteomes" id="UP000006201"/>
    </source>
</evidence>
<comment type="caution">
    <text evidence="1">The sequence shown here is derived from an EMBL/GenBank/DDBJ whole genome shotgun (WGS) entry which is preliminary data.</text>
</comment>
<dbReference type="AlphaFoldDB" id="A4CDF8"/>
<organism evidence="1 2">
    <name type="scientific">Pseudoalteromonas tunicata D2</name>
    <dbReference type="NCBI Taxonomy" id="87626"/>
    <lineage>
        <taxon>Bacteria</taxon>
        <taxon>Pseudomonadati</taxon>
        <taxon>Pseudomonadota</taxon>
        <taxon>Gammaproteobacteria</taxon>
        <taxon>Alteromonadales</taxon>
        <taxon>Pseudoalteromonadaceae</taxon>
        <taxon>Pseudoalteromonas</taxon>
    </lineage>
</organism>